<dbReference type="PROSITE" id="PS50835">
    <property type="entry name" value="IG_LIKE"/>
    <property type="match status" value="1"/>
</dbReference>
<dbReference type="Gene3D" id="2.60.40.10">
    <property type="entry name" value="Immunoglobulins"/>
    <property type="match status" value="2"/>
</dbReference>
<dbReference type="EMBL" id="JBBCAQ010000033">
    <property type="protein sequence ID" value="KAK7582525.1"/>
    <property type="molecule type" value="Genomic_DNA"/>
</dbReference>
<evidence type="ECO:0000313" key="4">
    <source>
        <dbReference type="Proteomes" id="UP001367676"/>
    </source>
</evidence>
<sequence>MLAAGVMHVSWIRKRDLHILTAGLFTYTNDQRFQVIRPEKSENWTLHIKFPQTRDSGVYECQVNTEPKQSLPFWLYVIESKAKILGPSDLYVKTGSSVTLTCTISQGPHDLGTVFWYRDHQPIPSESHHKPRITIDTEWSNSLTSKLRITSLLTSDSGNYTCKPTLASSASVNIHVINGEHPAAMQHGNTSTAIVGIPVNILFVYCISVHLIAQLHSS</sequence>
<dbReference type="InterPro" id="IPR036179">
    <property type="entry name" value="Ig-like_dom_sf"/>
</dbReference>
<dbReference type="SMART" id="SM00408">
    <property type="entry name" value="IGc2"/>
    <property type="match status" value="1"/>
</dbReference>
<dbReference type="Pfam" id="PF13927">
    <property type="entry name" value="Ig_3"/>
    <property type="match status" value="1"/>
</dbReference>
<dbReference type="Proteomes" id="UP001367676">
    <property type="component" value="Unassembled WGS sequence"/>
</dbReference>
<dbReference type="FunFam" id="2.60.40.10:FF:001633">
    <property type="entry name" value="Uncharacterized protein, isoform A"/>
    <property type="match status" value="1"/>
</dbReference>
<keyword evidence="1" id="KW-0472">Membrane</keyword>
<feature type="domain" description="Ig-like" evidence="2">
    <location>
        <begin position="67"/>
        <end position="173"/>
    </location>
</feature>
<comment type="caution">
    <text evidence="3">The sequence shown here is derived from an EMBL/GenBank/DDBJ whole genome shotgun (WGS) entry which is preliminary data.</text>
</comment>
<dbReference type="GO" id="GO:0050808">
    <property type="term" value="P:synapse organization"/>
    <property type="evidence" value="ECO:0007669"/>
    <property type="project" value="TreeGrafter"/>
</dbReference>
<dbReference type="PANTHER" id="PTHR23279:SF4">
    <property type="entry name" value="DEFECTIVE PROBOSCIS EXTENSION RESPONSE 2, ISOFORM F-RELATED"/>
    <property type="match status" value="1"/>
</dbReference>
<dbReference type="InterPro" id="IPR003598">
    <property type="entry name" value="Ig_sub2"/>
</dbReference>
<dbReference type="SUPFAM" id="SSF48726">
    <property type="entry name" value="Immunoglobulin"/>
    <property type="match status" value="2"/>
</dbReference>
<dbReference type="PANTHER" id="PTHR23279">
    <property type="entry name" value="DEFECTIVE PROBOSCIS EXTENSION RESPONSE DPR -RELATED"/>
    <property type="match status" value="1"/>
</dbReference>
<keyword evidence="1" id="KW-1133">Transmembrane helix</keyword>
<organism evidence="3 4">
    <name type="scientific">Parthenolecanium corni</name>
    <dbReference type="NCBI Taxonomy" id="536013"/>
    <lineage>
        <taxon>Eukaryota</taxon>
        <taxon>Metazoa</taxon>
        <taxon>Ecdysozoa</taxon>
        <taxon>Arthropoda</taxon>
        <taxon>Hexapoda</taxon>
        <taxon>Insecta</taxon>
        <taxon>Pterygota</taxon>
        <taxon>Neoptera</taxon>
        <taxon>Paraneoptera</taxon>
        <taxon>Hemiptera</taxon>
        <taxon>Sternorrhyncha</taxon>
        <taxon>Coccoidea</taxon>
        <taxon>Coccidae</taxon>
        <taxon>Parthenolecanium</taxon>
    </lineage>
</organism>
<reference evidence="3 4" key="1">
    <citation type="submission" date="2024-03" db="EMBL/GenBank/DDBJ databases">
        <title>Adaptation during the transition from Ophiocordyceps entomopathogen to insect associate is accompanied by gene loss and intensified selection.</title>
        <authorList>
            <person name="Ward C.M."/>
            <person name="Onetto C.A."/>
            <person name="Borneman A.R."/>
        </authorList>
    </citation>
    <scope>NUCLEOTIDE SEQUENCE [LARGE SCALE GENOMIC DNA]</scope>
    <source>
        <strain evidence="3">AWRI1</strain>
        <tissue evidence="3">Single Adult Female</tissue>
    </source>
</reference>
<keyword evidence="4" id="KW-1185">Reference proteome</keyword>
<name>A0AAN9TC42_9HEMI</name>
<dbReference type="SMART" id="SM00409">
    <property type="entry name" value="IG"/>
    <property type="match status" value="2"/>
</dbReference>
<dbReference type="InterPro" id="IPR037448">
    <property type="entry name" value="Zig-8"/>
</dbReference>
<dbReference type="AlphaFoldDB" id="A0AAN9TC42"/>
<protein>
    <recommendedName>
        <fullName evidence="2">Ig-like domain-containing protein</fullName>
    </recommendedName>
</protein>
<dbReference type="GO" id="GO:0032589">
    <property type="term" value="C:neuron projection membrane"/>
    <property type="evidence" value="ECO:0007669"/>
    <property type="project" value="TreeGrafter"/>
</dbReference>
<proteinExistence type="predicted"/>
<dbReference type="InterPro" id="IPR003599">
    <property type="entry name" value="Ig_sub"/>
</dbReference>
<evidence type="ECO:0000259" key="2">
    <source>
        <dbReference type="PROSITE" id="PS50835"/>
    </source>
</evidence>
<dbReference type="InterPro" id="IPR013783">
    <property type="entry name" value="Ig-like_fold"/>
</dbReference>
<evidence type="ECO:0000256" key="1">
    <source>
        <dbReference type="SAM" id="Phobius"/>
    </source>
</evidence>
<dbReference type="InterPro" id="IPR007110">
    <property type="entry name" value="Ig-like_dom"/>
</dbReference>
<keyword evidence="1" id="KW-0812">Transmembrane</keyword>
<gene>
    <name evidence="3" type="ORF">V9T40_013970</name>
</gene>
<feature type="transmembrane region" description="Helical" evidence="1">
    <location>
        <begin position="193"/>
        <end position="213"/>
    </location>
</feature>
<accession>A0AAN9TC42</accession>
<evidence type="ECO:0000313" key="3">
    <source>
        <dbReference type="EMBL" id="KAK7582525.1"/>
    </source>
</evidence>